<dbReference type="RefSeq" id="WP_048888749.1">
    <property type="nucleotide sequence ID" value="NZ_LFEJ01000027.1"/>
</dbReference>
<keyword evidence="1" id="KW-0732">Signal</keyword>
<feature type="chain" id="PRO_5005310940" description="Autotransporter domain-containing protein" evidence="1">
    <location>
        <begin position="31"/>
        <end position="236"/>
    </location>
</feature>
<dbReference type="InterPro" id="IPR005546">
    <property type="entry name" value="Autotransporte_beta"/>
</dbReference>
<sequence length="236" mass="26353">MIITLRSGRHVIQRMAWLSWCLAFSHTAQAWQQEYIAEESYTPGSQRYTWDNDRRPSYNDILAERIESSQRQGDAAGLAILSYQESAAEPATLGVGWNITLPAHISTGPVASWRWDGSNPASYNDYGDSAIAAGSSDKLWHASVSTFGWRVDSRLGYLRPWAQISYNQQYGENIWKAQSGMHMTTSSNQYGSWMDVTVGADMPINRHMAAYASLSQADGMAEGEVYLYSLGVNARF</sequence>
<feature type="signal peptide" evidence="1">
    <location>
        <begin position="1"/>
        <end position="30"/>
    </location>
</feature>
<protein>
    <recommendedName>
        <fullName evidence="2">Autotransporter domain-containing protein</fullName>
    </recommendedName>
</protein>
<organism evidence="3 4">
    <name type="scientific">Franconibacter pulveris</name>
    <dbReference type="NCBI Taxonomy" id="435910"/>
    <lineage>
        <taxon>Bacteria</taxon>
        <taxon>Pseudomonadati</taxon>
        <taxon>Pseudomonadota</taxon>
        <taxon>Gammaproteobacteria</taxon>
        <taxon>Enterobacterales</taxon>
        <taxon>Enterobacteriaceae</taxon>
        <taxon>Franconibacter</taxon>
    </lineage>
</organism>
<name>A0A0J8VHE3_9ENTR</name>
<dbReference type="InterPro" id="IPR036709">
    <property type="entry name" value="Autotransporte_beta_dom_sf"/>
</dbReference>
<comment type="caution">
    <text evidence="3">The sequence shown here is derived from an EMBL/GenBank/DDBJ whole genome shotgun (WGS) entry which is preliminary data.</text>
</comment>
<gene>
    <name evidence="3" type="ORF">ACH50_21185</name>
</gene>
<dbReference type="STRING" id="1121863.GCA_000621185_04225"/>
<accession>A0A0J8VHE3</accession>
<dbReference type="Proteomes" id="UP000037315">
    <property type="component" value="Unassembled WGS sequence"/>
</dbReference>
<evidence type="ECO:0000256" key="1">
    <source>
        <dbReference type="SAM" id="SignalP"/>
    </source>
</evidence>
<feature type="domain" description="Autotransporter" evidence="2">
    <location>
        <begin position="91"/>
        <end position="214"/>
    </location>
</feature>
<dbReference type="EMBL" id="LFEJ01000027">
    <property type="protein sequence ID" value="KMV32542.1"/>
    <property type="molecule type" value="Genomic_DNA"/>
</dbReference>
<evidence type="ECO:0000259" key="2">
    <source>
        <dbReference type="Pfam" id="PF03797"/>
    </source>
</evidence>
<reference evidence="3 4" key="1">
    <citation type="submission" date="2015-06" db="EMBL/GenBank/DDBJ databases">
        <title>Genome sequencing of Cronobacter sp. strain DJ34 isolated from petroleum contaminated sludge of Duliajan Oil Fields, Assam, India.</title>
        <authorList>
            <person name="Pal S."/>
            <person name="Banerjee T.D."/>
            <person name="Roy A."/>
            <person name="Sar P."/>
            <person name="Kazy S.K."/>
        </authorList>
    </citation>
    <scope>NUCLEOTIDE SEQUENCE [LARGE SCALE GENOMIC DNA]</scope>
    <source>
        <strain evidence="3 4">DJ34</strain>
    </source>
</reference>
<dbReference type="Pfam" id="PF03797">
    <property type="entry name" value="Autotransporter"/>
    <property type="match status" value="1"/>
</dbReference>
<evidence type="ECO:0000313" key="4">
    <source>
        <dbReference type="Proteomes" id="UP000037315"/>
    </source>
</evidence>
<dbReference type="PATRIC" id="fig|1656095.3.peg.3916"/>
<proteinExistence type="predicted"/>
<dbReference type="GO" id="GO:0019867">
    <property type="term" value="C:outer membrane"/>
    <property type="evidence" value="ECO:0007669"/>
    <property type="project" value="InterPro"/>
</dbReference>
<dbReference type="AlphaFoldDB" id="A0A0J8VHE3"/>
<dbReference type="OrthoDB" id="5292073at2"/>
<dbReference type="InterPro" id="IPR006315">
    <property type="entry name" value="OM_autotransptr_brl_dom"/>
</dbReference>
<dbReference type="NCBIfam" id="TIGR01414">
    <property type="entry name" value="autotrans_barl"/>
    <property type="match status" value="1"/>
</dbReference>
<dbReference type="SUPFAM" id="SSF103515">
    <property type="entry name" value="Autotransporter"/>
    <property type="match status" value="1"/>
</dbReference>
<evidence type="ECO:0000313" key="3">
    <source>
        <dbReference type="EMBL" id="KMV32542.1"/>
    </source>
</evidence>
<dbReference type="Gene3D" id="2.40.128.130">
    <property type="entry name" value="Autotransporter beta-domain"/>
    <property type="match status" value="1"/>
</dbReference>
<keyword evidence="4" id="KW-1185">Reference proteome</keyword>